<proteinExistence type="predicted"/>
<name>A0A6N4XQ82_9FLAO</name>
<evidence type="ECO:0000256" key="1">
    <source>
        <dbReference type="SAM" id="Phobius"/>
    </source>
</evidence>
<keyword evidence="3" id="KW-1185">Reference proteome</keyword>
<keyword evidence="1" id="KW-0472">Membrane</keyword>
<dbReference type="PANTHER" id="PTHR39165">
    <property type="entry name" value="IG HYPOTHETICAL 17883"/>
    <property type="match status" value="1"/>
</dbReference>
<keyword evidence="1" id="KW-1133">Transmembrane helix</keyword>
<feature type="transmembrane region" description="Helical" evidence="1">
    <location>
        <begin position="160"/>
        <end position="184"/>
    </location>
</feature>
<dbReference type="Proteomes" id="UP000445309">
    <property type="component" value="Unassembled WGS sequence"/>
</dbReference>
<organism evidence="2 3">
    <name type="scientific">Chryseobacterium fistulae</name>
    <dbReference type="NCBI Taxonomy" id="2675058"/>
    <lineage>
        <taxon>Bacteria</taxon>
        <taxon>Pseudomonadati</taxon>
        <taxon>Bacteroidota</taxon>
        <taxon>Flavobacteriia</taxon>
        <taxon>Flavobacteriales</taxon>
        <taxon>Weeksellaceae</taxon>
        <taxon>Chryseobacterium group</taxon>
        <taxon>Chryseobacterium</taxon>
    </lineage>
</organism>
<feature type="transmembrane region" description="Helical" evidence="1">
    <location>
        <begin position="6"/>
        <end position="25"/>
    </location>
</feature>
<dbReference type="AlphaFoldDB" id="A0A6N4XQ82"/>
<sequence>MESYHHNLSIIIISNILFYILHLYFNIMDTTLIYILCLILLFLGILGTFLPILPGLLLSICGLLIYKFGTNADLPIIYIWAFGILTVISAVLNYVIPAKTNRKYGGTRWGSIGSIVGTIIGMFLPIPLGFLIGMFAGVFIGELLHDSKDMNKALKSTKGAFIGFIYGTGFSLVVGVAMFLVVILDMLKVI</sequence>
<gene>
    <name evidence="2" type="ORF">CHRY9393_00588</name>
</gene>
<reference evidence="2 3" key="1">
    <citation type="submission" date="2020-01" db="EMBL/GenBank/DDBJ databases">
        <authorList>
            <person name="Rodrigo-Torres L."/>
            <person name="Arahal R. D."/>
            <person name="Lucena T."/>
        </authorList>
    </citation>
    <scope>NUCLEOTIDE SEQUENCE [LARGE SCALE GENOMIC DNA]</scope>
    <source>
        <strain evidence="2 3">CECT 9393</strain>
    </source>
</reference>
<keyword evidence="1" id="KW-0812">Transmembrane</keyword>
<dbReference type="PANTHER" id="PTHR39165:SF1">
    <property type="entry name" value="DUF456 DOMAIN-CONTAINING PROTEIN"/>
    <property type="match status" value="1"/>
</dbReference>
<dbReference type="InterPro" id="IPR007403">
    <property type="entry name" value="DUF456"/>
</dbReference>
<evidence type="ECO:0000313" key="2">
    <source>
        <dbReference type="EMBL" id="CAA7386296.1"/>
    </source>
</evidence>
<feature type="transmembrane region" description="Helical" evidence="1">
    <location>
        <begin position="77"/>
        <end position="96"/>
    </location>
</feature>
<feature type="transmembrane region" description="Helical" evidence="1">
    <location>
        <begin position="32"/>
        <end position="65"/>
    </location>
</feature>
<evidence type="ECO:0008006" key="4">
    <source>
        <dbReference type="Google" id="ProtNLM"/>
    </source>
</evidence>
<feature type="transmembrane region" description="Helical" evidence="1">
    <location>
        <begin position="116"/>
        <end position="140"/>
    </location>
</feature>
<evidence type="ECO:0000313" key="3">
    <source>
        <dbReference type="Proteomes" id="UP000445309"/>
    </source>
</evidence>
<accession>A0A6N4XQ82</accession>
<dbReference type="Pfam" id="PF04306">
    <property type="entry name" value="DUF456"/>
    <property type="match status" value="1"/>
</dbReference>
<dbReference type="EMBL" id="CACVBY010000007">
    <property type="protein sequence ID" value="CAA7386296.1"/>
    <property type="molecule type" value="Genomic_DNA"/>
</dbReference>
<protein>
    <recommendedName>
        <fullName evidence="4">DUF456 domain-containing protein</fullName>
    </recommendedName>
</protein>